<dbReference type="RefSeq" id="WP_167226003.1">
    <property type="nucleotide sequence ID" value="NZ_VUYU01000009.1"/>
</dbReference>
<gene>
    <name evidence="2" type="ORF">F0185_15880</name>
</gene>
<feature type="signal peptide" evidence="1">
    <location>
        <begin position="1"/>
        <end position="26"/>
    </location>
</feature>
<evidence type="ECO:0000256" key="1">
    <source>
        <dbReference type="SAM" id="SignalP"/>
    </source>
</evidence>
<proteinExistence type="predicted"/>
<evidence type="ECO:0000313" key="3">
    <source>
        <dbReference type="Proteomes" id="UP000785613"/>
    </source>
</evidence>
<keyword evidence="1" id="KW-0732">Signal</keyword>
<evidence type="ECO:0008006" key="4">
    <source>
        <dbReference type="Google" id="ProtNLM"/>
    </source>
</evidence>
<evidence type="ECO:0000313" key="2">
    <source>
        <dbReference type="EMBL" id="NHZ35054.1"/>
    </source>
</evidence>
<comment type="caution">
    <text evidence="2">The sequence shown here is derived from an EMBL/GenBank/DDBJ whole genome shotgun (WGS) entry which is preliminary data.</text>
</comment>
<reference evidence="2 3" key="1">
    <citation type="submission" date="2019-09" db="EMBL/GenBank/DDBJ databases">
        <title>Taxonomy of Antarctic Massilia spp.: description of Massilia rubra sp. nov., Massilia aquatica sp. nov., Massilia mucilaginosa sp. nov., Massilia frigida sp. nov. isolated from streams, lakes and regoliths.</title>
        <authorList>
            <person name="Holochova P."/>
            <person name="Sedlacek I."/>
            <person name="Kralova S."/>
            <person name="Maslanova I."/>
            <person name="Busse H.-J."/>
            <person name="Stankova E."/>
            <person name="Vrbovska V."/>
            <person name="Kovarovic V."/>
            <person name="Bartak M."/>
            <person name="Svec P."/>
            <person name="Pantucek R."/>
        </authorList>
    </citation>
    <scope>NUCLEOTIDE SEQUENCE [LARGE SCALE GENOMIC DNA]</scope>
    <source>
        <strain evidence="2 3">CCM 8692</strain>
    </source>
</reference>
<accession>A0ABX0LK63</accession>
<feature type="chain" id="PRO_5046599902" description="TonB-dependent receptor" evidence="1">
    <location>
        <begin position="27"/>
        <end position="68"/>
    </location>
</feature>
<organism evidence="2 3">
    <name type="scientific">Massilia rubra</name>
    <dbReference type="NCBI Taxonomy" id="2607910"/>
    <lineage>
        <taxon>Bacteria</taxon>
        <taxon>Pseudomonadati</taxon>
        <taxon>Pseudomonadota</taxon>
        <taxon>Betaproteobacteria</taxon>
        <taxon>Burkholderiales</taxon>
        <taxon>Oxalobacteraceae</taxon>
        <taxon>Telluria group</taxon>
        <taxon>Massilia</taxon>
    </lineage>
</organism>
<dbReference type="Proteomes" id="UP000785613">
    <property type="component" value="Unassembled WGS sequence"/>
</dbReference>
<keyword evidence="3" id="KW-1185">Reference proteome</keyword>
<dbReference type="EMBL" id="VUYU01000009">
    <property type="protein sequence ID" value="NHZ35054.1"/>
    <property type="molecule type" value="Genomic_DNA"/>
</dbReference>
<name>A0ABX0LK63_9BURK</name>
<protein>
    <recommendedName>
        <fullName evidence="4">TonB-dependent receptor</fullName>
    </recommendedName>
</protein>
<sequence length="68" mass="6868">MNIAKHMEAIFLAVVAVIGASTFATAGAPAPTQRSAPLAASANVESAIPVVVVSARRLSAAEKARLPQ</sequence>